<reference evidence="1 2" key="1">
    <citation type="submission" date="2012-03" db="EMBL/GenBank/DDBJ databases">
        <authorList>
            <person name="Rasko D."/>
            <person name="Redman J."/>
            <person name="Daugherty S.C."/>
            <person name="Tallon L."/>
            <person name="Sadzewicz L."/>
            <person name="Jones K."/>
            <person name="Santana-Cruz I."/>
            <person name="Liu X."/>
        </authorList>
    </citation>
    <scope>NUCLEOTIDE SEQUENCE [LARGE SCALE GENOMIC DNA]</scope>
    <source>
        <strain evidence="1 2">4444-74</strain>
    </source>
</reference>
<dbReference type="AlphaFoldDB" id="I6EWA9"/>
<dbReference type="EMBL" id="AKNB01000153">
    <property type="protein sequence ID" value="EIQ48301.1"/>
    <property type="molecule type" value="Genomic_DNA"/>
</dbReference>
<evidence type="ECO:0000313" key="1">
    <source>
        <dbReference type="EMBL" id="EIQ48301.1"/>
    </source>
</evidence>
<protein>
    <submittedName>
        <fullName evidence="1">Uncharacterized protein</fullName>
    </submittedName>
</protein>
<comment type="caution">
    <text evidence="1">The sequence shown here is derived from an EMBL/GenBank/DDBJ whole genome shotgun (WGS) entry which is preliminary data.</text>
</comment>
<gene>
    <name evidence="1" type="ORF">SB444474_0082</name>
</gene>
<accession>I6EWA9</accession>
<dbReference type="Proteomes" id="UP000004199">
    <property type="component" value="Unassembled WGS sequence"/>
</dbReference>
<organism evidence="1 2">
    <name type="scientific">Shigella boydii 4444-74</name>
    <dbReference type="NCBI Taxonomy" id="766140"/>
    <lineage>
        <taxon>Bacteria</taxon>
        <taxon>Pseudomonadati</taxon>
        <taxon>Pseudomonadota</taxon>
        <taxon>Gammaproteobacteria</taxon>
        <taxon>Enterobacterales</taxon>
        <taxon>Enterobacteriaceae</taxon>
        <taxon>Shigella</taxon>
    </lineage>
</organism>
<proteinExistence type="predicted"/>
<sequence>MFTSKKFELLQKDFRQIKNNGMRQRMHPLYAWLKMSCLKRNRL</sequence>
<name>I6EWA9_SHIBO</name>
<evidence type="ECO:0000313" key="2">
    <source>
        <dbReference type="Proteomes" id="UP000004199"/>
    </source>
</evidence>